<sequence length="333" mass="36272">GLARPASRLRSALAGLARIRASRRHTAVAGGGAGAPRPGRDRHAVPFRRRFAARRRRADGGRRRHPDRARLGRLRRGRRREPLPRGDRDRVAAAAGLRQRRALGHAASLRRTDRVACGTRPGRRSGVGCADRLHRTSRAVRMDHGRRGADVRRARSGRLSDEGRSRSFRDTGLSALRSSGPADRRRRRSHGDGDRGNGGGDGHGGRPRASERSGRTAAASARRLFASHAGRGAGRYRRRSLDRRGRLHPRPRSRSGDAARRAALACFLRRGARKPATSAGTAGRAARHRPRRGGSLTAEDPDRAADRCPRAMGDRGRDARADHSGGTAGTRRM</sequence>
<dbReference type="EMBL" id="CADCVX010000581">
    <property type="protein sequence ID" value="CAA9535144.1"/>
    <property type="molecule type" value="Genomic_DNA"/>
</dbReference>
<feature type="compositionally biased region" description="Basic residues" evidence="1">
    <location>
        <begin position="234"/>
        <end position="253"/>
    </location>
</feature>
<feature type="region of interest" description="Disordered" evidence="1">
    <location>
        <begin position="272"/>
        <end position="333"/>
    </location>
</feature>
<name>A0A6J4TYA5_9SPHN</name>
<reference evidence="2" key="1">
    <citation type="submission" date="2020-02" db="EMBL/GenBank/DDBJ databases">
        <authorList>
            <person name="Meier V. D."/>
        </authorList>
    </citation>
    <scope>NUCLEOTIDE SEQUENCE</scope>
    <source>
        <strain evidence="2">AVDCRST_MAG91</strain>
    </source>
</reference>
<feature type="non-terminal residue" evidence="2">
    <location>
        <position position="333"/>
    </location>
</feature>
<feature type="region of interest" description="Disordered" evidence="1">
    <location>
        <begin position="25"/>
        <end position="44"/>
    </location>
</feature>
<evidence type="ECO:0000313" key="2">
    <source>
        <dbReference type="EMBL" id="CAA9535144.1"/>
    </source>
</evidence>
<accession>A0A6J4TYA5</accession>
<protein>
    <submittedName>
        <fullName evidence="2">Xanthine and CO dehydrogenases maturation factor, XdhC/CoxF family</fullName>
    </submittedName>
</protein>
<dbReference type="AlphaFoldDB" id="A0A6J4TYA5"/>
<organism evidence="2">
    <name type="scientific">uncultured Sphingomonadaceae bacterium</name>
    <dbReference type="NCBI Taxonomy" id="169976"/>
    <lineage>
        <taxon>Bacteria</taxon>
        <taxon>Pseudomonadati</taxon>
        <taxon>Pseudomonadota</taxon>
        <taxon>Alphaproteobacteria</taxon>
        <taxon>Sphingomonadales</taxon>
        <taxon>Sphingomonadaceae</taxon>
        <taxon>environmental samples</taxon>
    </lineage>
</organism>
<feature type="compositionally biased region" description="Basic residues" evidence="1">
    <location>
        <begin position="54"/>
        <end position="79"/>
    </location>
</feature>
<feature type="region of interest" description="Disordered" evidence="1">
    <location>
        <begin position="54"/>
        <end position="88"/>
    </location>
</feature>
<gene>
    <name evidence="2" type="ORF">AVDCRST_MAG91-3311</name>
</gene>
<feature type="compositionally biased region" description="Basic and acidic residues" evidence="1">
    <location>
        <begin position="140"/>
        <end position="169"/>
    </location>
</feature>
<feature type="non-terminal residue" evidence="2">
    <location>
        <position position="1"/>
    </location>
</feature>
<evidence type="ECO:0000256" key="1">
    <source>
        <dbReference type="SAM" id="MobiDB-lite"/>
    </source>
</evidence>
<feature type="region of interest" description="Disordered" evidence="1">
    <location>
        <begin position="111"/>
        <end position="260"/>
    </location>
</feature>
<feature type="compositionally biased region" description="Low complexity" evidence="1">
    <location>
        <begin position="272"/>
        <end position="284"/>
    </location>
</feature>
<proteinExistence type="predicted"/>
<feature type="compositionally biased region" description="Basic and acidic residues" evidence="1">
    <location>
        <begin position="300"/>
        <end position="323"/>
    </location>
</feature>